<dbReference type="Gene3D" id="1.25.40.10">
    <property type="entry name" value="Tetratricopeptide repeat domain"/>
    <property type="match status" value="1"/>
</dbReference>
<dbReference type="OrthoDB" id="8578120at2"/>
<comment type="caution">
    <text evidence="2">The sequence shown here is derived from an EMBL/GenBank/DDBJ whole genome shotgun (WGS) entry which is preliminary data.</text>
</comment>
<dbReference type="EMBL" id="WNLA01000001">
    <property type="protein sequence ID" value="MTW00991.1"/>
    <property type="molecule type" value="Genomic_DNA"/>
</dbReference>
<dbReference type="AlphaFoldDB" id="A0A6L6PUT2"/>
<evidence type="ECO:0000313" key="3">
    <source>
        <dbReference type="Proteomes" id="UP000484015"/>
    </source>
</evidence>
<dbReference type="InterPro" id="IPR045653">
    <property type="entry name" value="DUF6396"/>
</dbReference>
<evidence type="ECO:0000313" key="2">
    <source>
        <dbReference type="EMBL" id="MTW00991.1"/>
    </source>
</evidence>
<dbReference type="SUPFAM" id="SSF81901">
    <property type="entry name" value="HCP-like"/>
    <property type="match status" value="1"/>
</dbReference>
<feature type="domain" description="DUF6396" evidence="1">
    <location>
        <begin position="242"/>
        <end position="309"/>
    </location>
</feature>
<protein>
    <submittedName>
        <fullName evidence="2">Sel1 repeat family protein</fullName>
    </submittedName>
</protein>
<reference evidence="2 3" key="1">
    <citation type="submission" date="2019-11" db="EMBL/GenBank/DDBJ databases">
        <title>Type strains purchased from KCTC, JCM and DSMZ.</title>
        <authorList>
            <person name="Lu H."/>
        </authorList>
    </citation>
    <scope>NUCLEOTIDE SEQUENCE [LARGE SCALE GENOMIC DNA]</scope>
    <source>
        <strain evidence="2 3">KCTC 42409</strain>
    </source>
</reference>
<dbReference type="InterPro" id="IPR050767">
    <property type="entry name" value="Sel1_AlgK"/>
</dbReference>
<proteinExistence type="predicted"/>
<dbReference type="PANTHER" id="PTHR11102">
    <property type="entry name" value="SEL-1-LIKE PROTEIN"/>
    <property type="match status" value="1"/>
</dbReference>
<keyword evidence="3" id="KW-1185">Reference proteome</keyword>
<evidence type="ECO:0000259" key="1">
    <source>
        <dbReference type="Pfam" id="PF19933"/>
    </source>
</evidence>
<dbReference type="Proteomes" id="UP000484015">
    <property type="component" value="Unassembled WGS sequence"/>
</dbReference>
<name>A0A6L6PUT2_9BURK</name>
<dbReference type="PANTHER" id="PTHR11102:SF160">
    <property type="entry name" value="ERAD-ASSOCIATED E3 UBIQUITIN-PROTEIN LIGASE COMPONENT HRD3"/>
    <property type="match status" value="1"/>
</dbReference>
<dbReference type="InterPro" id="IPR011990">
    <property type="entry name" value="TPR-like_helical_dom_sf"/>
</dbReference>
<sequence>MLATGIVFLACSFSQWKGDKKMNEMPKGLVVFSVNDKPPLCAKWKDNMPKVRNEDAYRKYIAARKLFRSKVEYQFSREELEWIFDNVKIAADRGDWGAKALLAKFLREGLGPLSSNRVLEQHAERAVKISLEAMEAGQPWGFYDLGVAYEHGYGGIEYSPSIAWAYYLKAAKLGSPDAQMALSQAYMDAGKREFALTMMECAYRQGHGAAAYELALLNDVTGKPSEALALYHAGVKFGSQPSASFLSIAFRSQRHEEEILKPLGFAIDVERARRYDIIADALAINPDLRFSRLDEVLPLPPKPLPEWRGIEAAMTPEPEGPPTY</sequence>
<dbReference type="Pfam" id="PF19933">
    <property type="entry name" value="DUF6396"/>
    <property type="match status" value="1"/>
</dbReference>
<gene>
    <name evidence="2" type="ORF">GM668_02705</name>
</gene>
<accession>A0A6L6PUT2</accession>
<organism evidence="2 3">
    <name type="scientific">Pseudoduganella ginsengisoli</name>
    <dbReference type="NCBI Taxonomy" id="1462440"/>
    <lineage>
        <taxon>Bacteria</taxon>
        <taxon>Pseudomonadati</taxon>
        <taxon>Pseudomonadota</taxon>
        <taxon>Betaproteobacteria</taxon>
        <taxon>Burkholderiales</taxon>
        <taxon>Oxalobacteraceae</taxon>
        <taxon>Telluria group</taxon>
        <taxon>Pseudoduganella</taxon>
    </lineage>
</organism>